<dbReference type="GO" id="GO:0008889">
    <property type="term" value="F:glycerophosphodiester phosphodiesterase activity"/>
    <property type="evidence" value="ECO:0007669"/>
    <property type="project" value="UniProtKB-EC"/>
</dbReference>
<protein>
    <recommendedName>
        <fullName evidence="2">glycerophosphodiester phosphodiesterase</fullName>
        <ecNumber evidence="2">3.1.4.46</ecNumber>
    </recommendedName>
</protein>
<dbReference type="Gene3D" id="3.20.20.190">
    <property type="entry name" value="Phosphatidylinositol (PI) phosphodiesterase"/>
    <property type="match status" value="1"/>
</dbReference>
<organism evidence="7 8">
    <name type="scientific">Panicum miliaceum</name>
    <name type="common">Proso millet</name>
    <name type="synonym">Broomcorn millet</name>
    <dbReference type="NCBI Taxonomy" id="4540"/>
    <lineage>
        <taxon>Eukaryota</taxon>
        <taxon>Viridiplantae</taxon>
        <taxon>Streptophyta</taxon>
        <taxon>Embryophyta</taxon>
        <taxon>Tracheophyta</taxon>
        <taxon>Spermatophyta</taxon>
        <taxon>Magnoliopsida</taxon>
        <taxon>Liliopsida</taxon>
        <taxon>Poales</taxon>
        <taxon>Poaceae</taxon>
        <taxon>PACMAD clade</taxon>
        <taxon>Panicoideae</taxon>
        <taxon>Panicodae</taxon>
        <taxon>Paniceae</taxon>
        <taxon>Panicinae</taxon>
        <taxon>Panicum</taxon>
        <taxon>Panicum sect. Panicum</taxon>
    </lineage>
</organism>
<name>A0A3L6QFB6_PANMI</name>
<dbReference type="PANTHER" id="PTHR22958:SF1">
    <property type="entry name" value="GLYCEROPHOSPHOCHOLINE PHOSPHODIESTERASE GPCPD1"/>
    <property type="match status" value="1"/>
</dbReference>
<evidence type="ECO:0000256" key="3">
    <source>
        <dbReference type="ARBA" id="ARBA00022798"/>
    </source>
</evidence>
<evidence type="ECO:0000256" key="2">
    <source>
        <dbReference type="ARBA" id="ARBA00012247"/>
    </source>
</evidence>
<evidence type="ECO:0000256" key="1">
    <source>
        <dbReference type="ARBA" id="ARBA00007277"/>
    </source>
</evidence>
<dbReference type="PANTHER" id="PTHR22958">
    <property type="entry name" value="GLYCEROPHOSPHORYL DIESTER PHOSPHODIESTERASE"/>
    <property type="match status" value="1"/>
</dbReference>
<dbReference type="InterPro" id="IPR017946">
    <property type="entry name" value="PLC-like_Pdiesterase_TIM-brl"/>
</dbReference>
<dbReference type="EC" id="3.1.4.46" evidence="2"/>
<gene>
    <name evidence="7" type="ORF">C2845_PM12G15430</name>
</gene>
<dbReference type="GO" id="GO:0006071">
    <property type="term" value="P:glycerol metabolic process"/>
    <property type="evidence" value="ECO:0007669"/>
    <property type="project" value="UniProtKB-KW"/>
</dbReference>
<dbReference type="Pfam" id="PF03009">
    <property type="entry name" value="GDPD"/>
    <property type="match status" value="1"/>
</dbReference>
<feature type="domain" description="GP-PDE" evidence="6">
    <location>
        <begin position="43"/>
        <end position="333"/>
    </location>
</feature>
<evidence type="ECO:0000313" key="7">
    <source>
        <dbReference type="EMBL" id="RLM79090.1"/>
    </source>
</evidence>
<dbReference type="SUPFAM" id="SSF51695">
    <property type="entry name" value="PLC-like phosphodiesterases"/>
    <property type="match status" value="1"/>
</dbReference>
<keyword evidence="3" id="KW-0319">Glycerol metabolism</keyword>
<evidence type="ECO:0000313" key="8">
    <source>
        <dbReference type="Proteomes" id="UP000275267"/>
    </source>
</evidence>
<accession>A0A3L6QFB6</accession>
<keyword evidence="4" id="KW-0378">Hydrolase</keyword>
<comment type="similarity">
    <text evidence="1">Belongs to the glycerophosphoryl diester phosphodiesterase family.</text>
</comment>
<sequence>MAQLKAARVADVPTLDVVAPGLVVAEADASAAIAAARGPGGRFSVVGHRGKGMNALASADRRLQEVRENTVRSFNDAARFPVDYVEFDVQVTKDGCPIIFHDNFIYTEEDGKISQKRVTDLQLEDFVQYGPQNEQGKIGKPLLRKMKDGRMLNWNVQSEDALCTLQEAFEKVNPRLGFNVELKFDDNLEYEEEELTRILQAILQACVIFEYAKDRPILFSSFQPDAAQLMRKLQSKYPVYFLTNGGTEIYTDVRRNSLEEAIKLCLGSGLQGIVSEARGIFRHPAAIPKIKEANLSLLTYGTLNNVPEAVYMQHLMGVNGVIVDLVPEITDAVSELIALPEPDSEVENLSSNQAAKGAATPNFSQREISFLLRLIPELVQ</sequence>
<dbReference type="InterPro" id="IPR051578">
    <property type="entry name" value="GDPD"/>
</dbReference>
<dbReference type="EMBL" id="PQIB02000012">
    <property type="protein sequence ID" value="RLM79090.1"/>
    <property type="molecule type" value="Genomic_DNA"/>
</dbReference>
<dbReference type="AlphaFoldDB" id="A0A3L6QFB6"/>
<dbReference type="InterPro" id="IPR030395">
    <property type="entry name" value="GP_PDE_dom"/>
</dbReference>
<dbReference type="OrthoDB" id="1058301at2759"/>
<dbReference type="GO" id="GO:0046475">
    <property type="term" value="P:glycerophospholipid catabolic process"/>
    <property type="evidence" value="ECO:0007669"/>
    <property type="project" value="TreeGrafter"/>
</dbReference>
<comment type="catalytic activity">
    <reaction evidence="5">
        <text>a sn-glycero-3-phosphodiester + H2O = an alcohol + sn-glycerol 3-phosphate + H(+)</text>
        <dbReference type="Rhea" id="RHEA:12969"/>
        <dbReference type="ChEBI" id="CHEBI:15377"/>
        <dbReference type="ChEBI" id="CHEBI:15378"/>
        <dbReference type="ChEBI" id="CHEBI:30879"/>
        <dbReference type="ChEBI" id="CHEBI:57597"/>
        <dbReference type="ChEBI" id="CHEBI:83408"/>
        <dbReference type="EC" id="3.1.4.46"/>
    </reaction>
</comment>
<proteinExistence type="inferred from homology"/>
<dbReference type="PROSITE" id="PS51704">
    <property type="entry name" value="GP_PDE"/>
    <property type="match status" value="1"/>
</dbReference>
<keyword evidence="8" id="KW-1185">Reference proteome</keyword>
<comment type="caution">
    <text evidence="7">The sequence shown here is derived from an EMBL/GenBank/DDBJ whole genome shotgun (WGS) entry which is preliminary data.</text>
</comment>
<evidence type="ECO:0000259" key="6">
    <source>
        <dbReference type="PROSITE" id="PS51704"/>
    </source>
</evidence>
<evidence type="ECO:0000256" key="5">
    <source>
        <dbReference type="ARBA" id="ARBA00047512"/>
    </source>
</evidence>
<reference evidence="8" key="1">
    <citation type="journal article" date="2019" name="Nat. Commun.">
        <title>The genome of broomcorn millet.</title>
        <authorList>
            <person name="Zou C."/>
            <person name="Miki D."/>
            <person name="Li D."/>
            <person name="Tang Q."/>
            <person name="Xiao L."/>
            <person name="Rajput S."/>
            <person name="Deng P."/>
            <person name="Jia W."/>
            <person name="Huang R."/>
            <person name="Zhang M."/>
            <person name="Sun Y."/>
            <person name="Hu J."/>
            <person name="Fu X."/>
            <person name="Schnable P.S."/>
            <person name="Li F."/>
            <person name="Zhang H."/>
            <person name="Feng B."/>
            <person name="Zhu X."/>
            <person name="Liu R."/>
            <person name="Schnable J.C."/>
            <person name="Zhu J.-K."/>
            <person name="Zhang H."/>
        </authorList>
    </citation>
    <scope>NUCLEOTIDE SEQUENCE [LARGE SCALE GENOMIC DNA]</scope>
</reference>
<dbReference type="FunFam" id="3.20.20.190:FF:000034">
    <property type="entry name" value="Glycerophosphodiester phosphodiesterase GDPD2"/>
    <property type="match status" value="1"/>
</dbReference>
<dbReference type="Proteomes" id="UP000275267">
    <property type="component" value="Unassembled WGS sequence"/>
</dbReference>
<evidence type="ECO:0000256" key="4">
    <source>
        <dbReference type="ARBA" id="ARBA00022801"/>
    </source>
</evidence>
<dbReference type="STRING" id="4540.A0A3L6QFB6"/>